<dbReference type="FunFam" id="1.25.40.10:FF:000031">
    <property type="entry name" value="Pentatricopeptide repeat-containing protein mitochondrial"/>
    <property type="match status" value="1"/>
</dbReference>
<dbReference type="PANTHER" id="PTHR47926:SF436">
    <property type="entry name" value="PENTATRICOPEPTIDE REPEAT-CONTAINING PROTEIN ELI1, CHLOROPLASTIC-LIKE ISOFORM X2"/>
    <property type="match status" value="1"/>
</dbReference>
<evidence type="ECO:0000256" key="2">
    <source>
        <dbReference type="PROSITE-ProRule" id="PRU00708"/>
    </source>
</evidence>
<evidence type="ECO:0000313" key="3">
    <source>
        <dbReference type="EMBL" id="KAK4395449.1"/>
    </source>
</evidence>
<dbReference type="EMBL" id="JACGWL010000009">
    <property type="protein sequence ID" value="KAK4395449.1"/>
    <property type="molecule type" value="Genomic_DNA"/>
</dbReference>
<gene>
    <name evidence="3" type="ORF">Sango_1699200</name>
</gene>
<dbReference type="FunFam" id="1.25.40.10:FF:000442">
    <property type="entry name" value="Pentatricopeptide repeat-containing protein At3g49710"/>
    <property type="match status" value="1"/>
</dbReference>
<dbReference type="PANTHER" id="PTHR47926">
    <property type="entry name" value="PENTATRICOPEPTIDE REPEAT-CONTAINING PROTEIN"/>
    <property type="match status" value="1"/>
</dbReference>
<dbReference type="InterPro" id="IPR002885">
    <property type="entry name" value="PPR_rpt"/>
</dbReference>
<dbReference type="Pfam" id="PF12854">
    <property type="entry name" value="PPR_1"/>
    <property type="match status" value="1"/>
</dbReference>
<dbReference type="NCBIfam" id="TIGR00756">
    <property type="entry name" value="PPR"/>
    <property type="match status" value="3"/>
</dbReference>
<reference evidence="3" key="1">
    <citation type="submission" date="2020-06" db="EMBL/GenBank/DDBJ databases">
        <authorList>
            <person name="Li T."/>
            <person name="Hu X."/>
            <person name="Zhang T."/>
            <person name="Song X."/>
            <person name="Zhang H."/>
            <person name="Dai N."/>
            <person name="Sheng W."/>
            <person name="Hou X."/>
            <person name="Wei L."/>
        </authorList>
    </citation>
    <scope>NUCLEOTIDE SEQUENCE</scope>
    <source>
        <strain evidence="3">K16</strain>
        <tissue evidence="3">Leaf</tissue>
    </source>
</reference>
<dbReference type="InterPro" id="IPR011990">
    <property type="entry name" value="TPR-like_helical_dom_sf"/>
</dbReference>
<keyword evidence="4" id="KW-1185">Reference proteome</keyword>
<dbReference type="Proteomes" id="UP001289374">
    <property type="component" value="Unassembled WGS sequence"/>
</dbReference>
<name>A0AAE2BRU5_9LAMI</name>
<accession>A0AAE2BRU5</accession>
<dbReference type="GO" id="GO:0009451">
    <property type="term" value="P:RNA modification"/>
    <property type="evidence" value="ECO:0007669"/>
    <property type="project" value="InterPro"/>
</dbReference>
<dbReference type="Pfam" id="PF01535">
    <property type="entry name" value="PPR"/>
    <property type="match status" value="5"/>
</dbReference>
<feature type="repeat" description="PPR" evidence="2">
    <location>
        <begin position="208"/>
        <end position="242"/>
    </location>
</feature>
<proteinExistence type="predicted"/>
<dbReference type="AlphaFoldDB" id="A0AAE2BRU5"/>
<dbReference type="Gene3D" id="1.25.40.10">
    <property type="entry name" value="Tetratricopeptide repeat domain"/>
    <property type="match status" value="2"/>
</dbReference>
<protein>
    <submittedName>
        <fullName evidence="3">Pentatricopeptide repeat-containing protein</fullName>
    </submittedName>
</protein>
<reference evidence="3" key="2">
    <citation type="journal article" date="2024" name="Plant">
        <title>Genomic evolution and insights into agronomic trait innovations of Sesamum species.</title>
        <authorList>
            <person name="Miao H."/>
            <person name="Wang L."/>
            <person name="Qu L."/>
            <person name="Liu H."/>
            <person name="Sun Y."/>
            <person name="Le M."/>
            <person name="Wang Q."/>
            <person name="Wei S."/>
            <person name="Zheng Y."/>
            <person name="Lin W."/>
            <person name="Duan Y."/>
            <person name="Cao H."/>
            <person name="Xiong S."/>
            <person name="Wang X."/>
            <person name="Wei L."/>
            <person name="Li C."/>
            <person name="Ma Q."/>
            <person name="Ju M."/>
            <person name="Zhao R."/>
            <person name="Li G."/>
            <person name="Mu C."/>
            <person name="Tian Q."/>
            <person name="Mei H."/>
            <person name="Zhang T."/>
            <person name="Gao T."/>
            <person name="Zhang H."/>
        </authorList>
    </citation>
    <scope>NUCLEOTIDE SEQUENCE</scope>
    <source>
        <strain evidence="3">K16</strain>
    </source>
</reference>
<evidence type="ECO:0000256" key="1">
    <source>
        <dbReference type="ARBA" id="ARBA00022737"/>
    </source>
</evidence>
<sequence>MRGKSVSPDFHTFPFVLKACGLLQDSVLLAKNLHSELIKFGFLADVFVCNALACTYCRAGDVDGAKKVFERSLFRDVVSYNVMIDGFVKAGEIDKARELFDEMPERDAVSWGTLLAGYAKSSPCVEAIELFDCMVDLVVKFDNVALVSVLSACAQLGELAKGKKVHDLIERNEIKLDSYLGTALVDLYAKGGCIEMAMEVFKLCREKNVSLWNAMLMGLAMHGHGMLLLQYFSRMVEHGVRPDGVTILAFLVGCSHSGLIDEARRIFADMESVYVFHGS</sequence>
<dbReference type="GO" id="GO:0003723">
    <property type="term" value="F:RNA binding"/>
    <property type="evidence" value="ECO:0007669"/>
    <property type="project" value="InterPro"/>
</dbReference>
<dbReference type="PROSITE" id="PS51375">
    <property type="entry name" value="PPR"/>
    <property type="match status" value="2"/>
</dbReference>
<feature type="repeat" description="PPR" evidence="2">
    <location>
        <begin position="76"/>
        <end position="110"/>
    </location>
</feature>
<organism evidence="3 4">
    <name type="scientific">Sesamum angolense</name>
    <dbReference type="NCBI Taxonomy" id="2727404"/>
    <lineage>
        <taxon>Eukaryota</taxon>
        <taxon>Viridiplantae</taxon>
        <taxon>Streptophyta</taxon>
        <taxon>Embryophyta</taxon>
        <taxon>Tracheophyta</taxon>
        <taxon>Spermatophyta</taxon>
        <taxon>Magnoliopsida</taxon>
        <taxon>eudicotyledons</taxon>
        <taxon>Gunneridae</taxon>
        <taxon>Pentapetalae</taxon>
        <taxon>asterids</taxon>
        <taxon>lamiids</taxon>
        <taxon>Lamiales</taxon>
        <taxon>Pedaliaceae</taxon>
        <taxon>Sesamum</taxon>
    </lineage>
</organism>
<evidence type="ECO:0000313" key="4">
    <source>
        <dbReference type="Proteomes" id="UP001289374"/>
    </source>
</evidence>
<keyword evidence="1" id="KW-0677">Repeat</keyword>
<dbReference type="InterPro" id="IPR046960">
    <property type="entry name" value="PPR_At4g14850-like_plant"/>
</dbReference>
<comment type="caution">
    <text evidence="3">The sequence shown here is derived from an EMBL/GenBank/DDBJ whole genome shotgun (WGS) entry which is preliminary data.</text>
</comment>